<accession>A0ABC9X523</accession>
<organism evidence="2 3">
    <name type="scientific">Grus japonensis</name>
    <name type="common">Japanese crane</name>
    <name type="synonym">Red-crowned crane</name>
    <dbReference type="NCBI Taxonomy" id="30415"/>
    <lineage>
        <taxon>Eukaryota</taxon>
        <taxon>Metazoa</taxon>
        <taxon>Chordata</taxon>
        <taxon>Craniata</taxon>
        <taxon>Vertebrata</taxon>
        <taxon>Euteleostomi</taxon>
        <taxon>Archelosauria</taxon>
        <taxon>Archosauria</taxon>
        <taxon>Dinosauria</taxon>
        <taxon>Saurischia</taxon>
        <taxon>Theropoda</taxon>
        <taxon>Coelurosauria</taxon>
        <taxon>Aves</taxon>
        <taxon>Neognathae</taxon>
        <taxon>Neoaves</taxon>
        <taxon>Gruiformes</taxon>
        <taxon>Gruidae</taxon>
        <taxon>Grus</taxon>
    </lineage>
</organism>
<sequence>MAAERVFSLEEDDLARDAAGARSPCPRMSRTAGGAVCARCKEAPGRCRGRAGCSSGQQDALAAGPAATAVPCSMAGGQHSTHVSPASTVPLQPRTPRISALQRGAVGDLGFRHSPVPCGTMSGRRNVSHSEEEEPWTRTCLPLEPLALHGTFQGQPLSLNPPNYLCSCLLLGEPVGLG</sequence>
<keyword evidence="3" id="KW-1185">Reference proteome</keyword>
<evidence type="ECO:0000256" key="1">
    <source>
        <dbReference type="SAM" id="MobiDB-lite"/>
    </source>
</evidence>
<dbReference type="AlphaFoldDB" id="A0ABC9X523"/>
<comment type="caution">
    <text evidence="2">The sequence shown here is derived from an EMBL/GenBank/DDBJ whole genome shotgun (WGS) entry which is preliminary data.</text>
</comment>
<evidence type="ECO:0000313" key="2">
    <source>
        <dbReference type="EMBL" id="GAB0192099.1"/>
    </source>
</evidence>
<name>A0ABC9X523_GRUJA</name>
<dbReference type="Proteomes" id="UP001623348">
    <property type="component" value="Unassembled WGS sequence"/>
</dbReference>
<feature type="compositionally biased region" description="Polar residues" evidence="1">
    <location>
        <begin position="78"/>
        <end position="90"/>
    </location>
</feature>
<protein>
    <submittedName>
        <fullName evidence="2">Uncharacterized protein</fullName>
    </submittedName>
</protein>
<dbReference type="EMBL" id="BAAFJT010000007">
    <property type="protein sequence ID" value="GAB0192099.1"/>
    <property type="molecule type" value="Genomic_DNA"/>
</dbReference>
<proteinExistence type="predicted"/>
<reference evidence="2 3" key="1">
    <citation type="submission" date="2024-06" db="EMBL/GenBank/DDBJ databases">
        <title>The draft genome of Grus japonensis, version 3.</title>
        <authorList>
            <person name="Nabeshima K."/>
            <person name="Suzuki S."/>
            <person name="Onuma M."/>
        </authorList>
    </citation>
    <scope>NUCLEOTIDE SEQUENCE [LARGE SCALE GENOMIC DNA]</scope>
    <source>
        <strain evidence="2 3">451A</strain>
    </source>
</reference>
<gene>
    <name evidence="2" type="ORF">GRJ2_001675200</name>
</gene>
<feature type="region of interest" description="Disordered" evidence="1">
    <location>
        <begin position="73"/>
        <end position="92"/>
    </location>
</feature>
<evidence type="ECO:0000313" key="3">
    <source>
        <dbReference type="Proteomes" id="UP001623348"/>
    </source>
</evidence>